<feature type="transmembrane region" description="Helical" evidence="6">
    <location>
        <begin position="1083"/>
        <end position="1107"/>
    </location>
</feature>
<dbReference type="Pfam" id="PF00978">
    <property type="entry name" value="RdRP_2"/>
    <property type="match status" value="1"/>
</dbReference>
<feature type="transmembrane region" description="Helical" evidence="6">
    <location>
        <begin position="948"/>
        <end position="969"/>
    </location>
</feature>
<dbReference type="InterPro" id="IPR043502">
    <property type="entry name" value="DNA/RNA_pol_sf"/>
</dbReference>
<keyword evidence="6" id="KW-0472">Membrane</keyword>
<keyword evidence="4" id="KW-0547">Nucleotide-binding</keyword>
<evidence type="ECO:0000256" key="4">
    <source>
        <dbReference type="ARBA" id="ARBA00022840"/>
    </source>
</evidence>
<keyword evidence="4" id="KW-0067">ATP-binding</keyword>
<sequence>MLNCMEGGDMILVPTNQLANAWRTKLRVRRLNVAVHLIDEAIANNLVRPDVPVLWIDEAYRMPLSYVKHVCSIAPLAVTAGDVFQRMYRGPFGVAFQPNFTHCPHTANLSRTHRLTPDVVDFLRRARCMQPGANSALEGEQINVPPVDGRTLHITAHARNLNIAPGAVTIDASQGLEADNVVLHVFPTDADLLSGHGALAVAMTRQRRSLQIIAYGAAPAIVVRNRAIVLPVLEVRPLAPGMVGSYEAYLASATDATAPLDMPALYEVDEVSARAWPALDDEYDQVKEYNPPRYVTTLEASTALYHLAPGINTQPEFAELRDRHFSNVDPSNSLTAEVPDVPLTLEWPLLHDAAYNWTPGQAVESLSAIFSRLLGPAHTAAEEAEPLARHMLDIFTRTFLDPSRWTAAKTTADSVMEWVRSREPRKFNALLRDLEGSGTAHELVAKFFVKSQLKPKFGSYGKGMVMEAGQGINGATQSLNLSSCPLTVEAFRNLQQVSRSDVIWFTGFSNSQLDAKVRACGGDLHDSYTCTDISQQDSHHSAPHRLFGAMLLAMLTGSTEIAEVYLSTREFRSVSSFTANLKFTVIERLFSGEAFTIFLNTTTAAAENAINFCFPPTCFYMGIGDDAVFAGKWTRRPSASRIRVAIKVEHFSTLDFCNRMWTSARRSLPDPCRMIAKHLKRANAPELAPDLYRAVLDQNFTPYESEVDEVLEHFAIKHKLSTANTLTLVDMAVALRDESYFAETLPERLRPALHRPVIRTYHGLDVVSESTTDDCAPHAISVVLGISNNEARSRLYAAMSDCERAEAGRLNAKSSHASPFFASISSVEAVLSQHGSSILGGCGSTRRPWKRGLAVAVSGPHVFVVRSETRARAAFDVPVTQERLGWYAREYNSARAEYMQVGSAFAFGQATRVITDYCQPERVLAIIWGAVYLATLIWQTLYTRVAEWCLLTFTWLPGWAVWAVISIWIANITAVWYSLVSWVVALSEYAICLFEKELPALLQRLGTLFPTALTSTDLWIHAHLDQLIPYLATAARWNLALLSIPSVPFSWPGVMPLLQRAHGGITGRLTATTWGILRSLLSALGLGQGFSVTLPIQVVLAGGLTIALGSRHLGNLTSWFALFAVVMLITSVVADILILWYVYAAYHAVDYLLRHYCHRVIANVSIAHTILGNLQRSSSLTTRAVFAAISGALHYFYSAYVFKVLFYATLVEFALVASGAHRHVTRSAARLYLLAALVALVFIKYESARLVVEQAAVASPNHEVFQRQVPAPLELPYGRAAWRAWQHDNVCFAPDRPAPYSLSLLSTVTLRAAGDEEQAVEDQALGVAPLASPASSEFDTNSGSIVNAPAPSIEPTTYTSLWEVLRNLQDWHDVDQLFNAASTKLGLVSPRVGPFTSPAFELRSDDLIRAVLFNSMRSKRPDEWRRALARVKAIHVKPTPQPTRQRAAPAERDAPAELPTNNSELARRPRYDVVLHALSATRAPTCATLEFCAVKQPMHTRVRVVVANVSGPSACAPDAPLHLLSTPRGSFARVIFGLVVAAALILARSIRDHSEEVGSNAGSDDSGSRGGSVSRSGYTASFFGSFTRWAHLLSQNVSAIPTQHTSPVPAEVPLPPSPAENVERPGSLAARLGSVAAAVITHAVAASVAFALACACLALFTMMFMLFSAAFVLGLLDVSLEFLGIFRDWQMRYLAVVSGALFSVVRLISRQFVRAVVENVEEIVGTSRPTSEYSPASDTLTLSPTPAEREISESAGDVEPPTDDPRSPLAGRVTPPTIRLILAAIVNPDATLIDTDPRSDFVLPVLDLGDTHNTPASQPPDFLIPVTDAIAAAPDNDDDGSSTVVPSAASTPRAVEATATEATAVDAAELVDRLEAVTNDDRSAAHDTEFNLADARDFAVAILGRPEPDVNYFRADSPPPVRQVDNFTLAQREAVINYRPVSPHGANPPGWTDAEEQAFLSWAEDVEDTFYGNDATDEQLLGFFYDHDDAATTRPREAYRRYNADRERERMDREIEHMRRGLDFAANTRRGRRGSFDTPKKRRAFTPSPDFGKPRRILTREEPKQLEPFDAFMLRITPVVHRMGREGHKYVKVLDAAMEIASAEFTSLSEDEVKAAAIRLWMEWYYEIRTEHPSRDPEAHAMVTPEQVQPLAPEPEINYPNAAAELADIANVPLPEPDQEEMDWFDEMDLLYVE</sequence>
<evidence type="ECO:0000256" key="2">
    <source>
        <dbReference type="ARBA" id="ARBA00022679"/>
    </source>
</evidence>
<feature type="region of interest" description="Disordered" evidence="5">
    <location>
        <begin position="1437"/>
        <end position="1463"/>
    </location>
</feature>
<evidence type="ECO:0000259" key="8">
    <source>
        <dbReference type="Pfam" id="PF01443"/>
    </source>
</evidence>
<evidence type="ECO:0000256" key="1">
    <source>
        <dbReference type="ARBA" id="ARBA00022484"/>
    </source>
</evidence>
<feature type="transmembrane region" description="Helical" evidence="6">
    <location>
        <begin position="1195"/>
        <end position="1216"/>
    </location>
</feature>
<accession>A0A5B8GQ76</accession>
<feature type="compositionally biased region" description="Polar residues" evidence="5">
    <location>
        <begin position="1727"/>
        <end position="1744"/>
    </location>
</feature>
<dbReference type="Pfam" id="PF01443">
    <property type="entry name" value="Viral_helicase1"/>
    <property type="match status" value="1"/>
</dbReference>
<dbReference type="InterPro" id="IPR027351">
    <property type="entry name" value="(+)RNA_virus_helicase_core_dom"/>
</dbReference>
<evidence type="ECO:0000256" key="5">
    <source>
        <dbReference type="SAM" id="MobiDB-lite"/>
    </source>
</evidence>
<reference evidence="9" key="1">
    <citation type="journal article" date="2019" name="Front. Cell. Infect. Microbiol.">
        <title>Extreme Diversity of Mycoviruses Present in Isolates of Rhizoctonia solani AG2-2 LP From Zoysia japonica From Brazil.</title>
        <authorList>
            <person name="Picarelli M.A.S.C."/>
            <person name="Forgia M."/>
            <person name="Rivas E.B."/>
            <person name="Nerva L."/>
            <person name="Chiapello M."/>
            <person name="Turina M."/>
            <person name="Colariccio A."/>
        </authorList>
    </citation>
    <scope>NUCLEOTIDE SEQUENCE</scope>
    <source>
        <strain evidence="9">BR8</strain>
    </source>
</reference>
<feature type="domain" description="RNA-dependent RNA polymerase alsuviricetes" evidence="7">
    <location>
        <begin position="383"/>
        <end position="738"/>
    </location>
</feature>
<dbReference type="EMBL" id="MK507786">
    <property type="protein sequence ID" value="QDW81316.1"/>
    <property type="molecule type" value="Genomic_RNA"/>
</dbReference>
<evidence type="ECO:0000313" key="9">
    <source>
        <dbReference type="EMBL" id="QDW81316.1"/>
    </source>
</evidence>
<dbReference type="GO" id="GO:0006351">
    <property type="term" value="P:DNA-templated transcription"/>
    <property type="evidence" value="ECO:0007669"/>
    <property type="project" value="InterPro"/>
</dbReference>
<protein>
    <submittedName>
        <fullName evidence="9">RNA-dependent RNA polymerase</fullName>
    </submittedName>
</protein>
<feature type="region of interest" description="Disordered" evidence="5">
    <location>
        <begin position="1727"/>
        <end position="1772"/>
    </location>
</feature>
<dbReference type="GO" id="GO:0003723">
    <property type="term" value="F:RNA binding"/>
    <property type="evidence" value="ECO:0007669"/>
    <property type="project" value="InterPro"/>
</dbReference>
<keyword evidence="2" id="KW-0808">Transferase</keyword>
<keyword evidence="6" id="KW-1133">Transmembrane helix</keyword>
<feature type="transmembrane region" description="Helical" evidence="6">
    <location>
        <begin position="1634"/>
        <end position="1660"/>
    </location>
</feature>
<feature type="transmembrane region" description="Helical" evidence="6">
    <location>
        <begin position="1119"/>
        <end position="1144"/>
    </location>
</feature>
<feature type="transmembrane region" description="Helical" evidence="6">
    <location>
        <begin position="923"/>
        <end position="941"/>
    </location>
</feature>
<evidence type="ECO:0000259" key="7">
    <source>
        <dbReference type="Pfam" id="PF00978"/>
    </source>
</evidence>
<dbReference type="GO" id="GO:0003968">
    <property type="term" value="F:RNA-directed RNA polymerase activity"/>
    <property type="evidence" value="ECO:0007669"/>
    <property type="project" value="UniProtKB-KW"/>
</dbReference>
<evidence type="ECO:0000256" key="6">
    <source>
        <dbReference type="SAM" id="Phobius"/>
    </source>
</evidence>
<feature type="domain" description="(+)RNA virus helicase C-terminal" evidence="8">
    <location>
        <begin position="13"/>
        <end position="213"/>
    </location>
</feature>
<name>A0A5B8GQ76_9VIRU</name>
<proteinExistence type="predicted"/>
<keyword evidence="1 9" id="KW-0696">RNA-directed RNA polymerase</keyword>
<feature type="region of interest" description="Disordered" evidence="5">
    <location>
        <begin position="2029"/>
        <end position="2055"/>
    </location>
</feature>
<organism evidence="9">
    <name type="scientific">Rhizoctonia solani alphavirus-like 3</name>
    <dbReference type="NCBI Taxonomy" id="2600113"/>
    <lineage>
        <taxon>Viruses</taxon>
        <taxon>Riboviria</taxon>
        <taxon>Orthornavirae</taxon>
        <taxon>Kitrinoviricota</taxon>
        <taxon>Alsuviricetes</taxon>
        <taxon>Martellivirales</taxon>
        <taxon>Togaviridae</taxon>
        <taxon>Alphavirus</taxon>
    </lineage>
</organism>
<dbReference type="InterPro" id="IPR027417">
    <property type="entry name" value="P-loop_NTPase"/>
</dbReference>
<dbReference type="InterPro" id="IPR001788">
    <property type="entry name" value="RNA-dep_RNA_pol_alsuvir"/>
</dbReference>
<dbReference type="SUPFAM" id="SSF52540">
    <property type="entry name" value="P-loop containing nucleoside triphosphate hydrolases"/>
    <property type="match status" value="1"/>
</dbReference>
<keyword evidence="6" id="KW-0812">Transmembrane</keyword>
<keyword evidence="3" id="KW-0548">Nucleotidyltransferase</keyword>
<evidence type="ECO:0000256" key="3">
    <source>
        <dbReference type="ARBA" id="ARBA00022695"/>
    </source>
</evidence>
<dbReference type="SUPFAM" id="SSF56672">
    <property type="entry name" value="DNA/RNA polymerases"/>
    <property type="match status" value="1"/>
</dbReference>
<dbReference type="GO" id="GO:0005524">
    <property type="term" value="F:ATP binding"/>
    <property type="evidence" value="ECO:0007669"/>
    <property type="project" value="UniProtKB-KW"/>
</dbReference>
<feature type="transmembrane region" description="Helical" evidence="6">
    <location>
        <begin position="1666"/>
        <end position="1686"/>
    </location>
</feature>
<feature type="transmembrane region" description="Helical" evidence="6">
    <location>
        <begin position="1228"/>
        <end position="1245"/>
    </location>
</feature>